<feature type="non-terminal residue" evidence="2">
    <location>
        <position position="1"/>
    </location>
</feature>
<dbReference type="EMBL" id="CAJVPL010006191">
    <property type="protein sequence ID" value="CAG8662933.1"/>
    <property type="molecule type" value="Genomic_DNA"/>
</dbReference>
<comment type="caution">
    <text evidence="2">The sequence shown here is derived from an EMBL/GenBank/DDBJ whole genome shotgun (WGS) entry which is preliminary data.</text>
</comment>
<protein>
    <submittedName>
        <fullName evidence="2">12361_t:CDS:1</fullName>
    </submittedName>
</protein>
<evidence type="ECO:0000256" key="1">
    <source>
        <dbReference type="SAM" id="MobiDB-lite"/>
    </source>
</evidence>
<gene>
    <name evidence="2" type="ORF">AGERDE_LOCUS11906</name>
</gene>
<evidence type="ECO:0000313" key="2">
    <source>
        <dbReference type="EMBL" id="CAG8662933.1"/>
    </source>
</evidence>
<proteinExistence type="predicted"/>
<sequence>MSGNHRIVATENREVIHELKVKESSSNSNKGSNSQSQQNISANYQLTEKLNQGNNNL</sequence>
<keyword evidence="3" id="KW-1185">Reference proteome</keyword>
<dbReference type="AlphaFoldDB" id="A0A9N9E779"/>
<evidence type="ECO:0000313" key="3">
    <source>
        <dbReference type="Proteomes" id="UP000789831"/>
    </source>
</evidence>
<organism evidence="2 3">
    <name type="scientific">Ambispora gerdemannii</name>
    <dbReference type="NCBI Taxonomy" id="144530"/>
    <lineage>
        <taxon>Eukaryota</taxon>
        <taxon>Fungi</taxon>
        <taxon>Fungi incertae sedis</taxon>
        <taxon>Mucoromycota</taxon>
        <taxon>Glomeromycotina</taxon>
        <taxon>Glomeromycetes</taxon>
        <taxon>Archaeosporales</taxon>
        <taxon>Ambisporaceae</taxon>
        <taxon>Ambispora</taxon>
    </lineage>
</organism>
<feature type="compositionally biased region" description="Low complexity" evidence="1">
    <location>
        <begin position="24"/>
        <end position="45"/>
    </location>
</feature>
<feature type="region of interest" description="Disordered" evidence="1">
    <location>
        <begin position="21"/>
        <end position="57"/>
    </location>
</feature>
<reference evidence="2" key="1">
    <citation type="submission" date="2021-06" db="EMBL/GenBank/DDBJ databases">
        <authorList>
            <person name="Kallberg Y."/>
            <person name="Tangrot J."/>
            <person name="Rosling A."/>
        </authorList>
    </citation>
    <scope>NUCLEOTIDE SEQUENCE</scope>
    <source>
        <strain evidence="2">MT106</strain>
    </source>
</reference>
<feature type="non-terminal residue" evidence="2">
    <location>
        <position position="57"/>
    </location>
</feature>
<feature type="compositionally biased region" description="Polar residues" evidence="1">
    <location>
        <begin position="46"/>
        <end position="57"/>
    </location>
</feature>
<accession>A0A9N9E779</accession>
<name>A0A9N9E779_9GLOM</name>
<dbReference type="Proteomes" id="UP000789831">
    <property type="component" value="Unassembled WGS sequence"/>
</dbReference>